<dbReference type="RefSeq" id="WP_198421812.1">
    <property type="nucleotide sequence ID" value="NZ_AP021861.1"/>
</dbReference>
<dbReference type="Proteomes" id="UP000326837">
    <property type="component" value="Chromosome"/>
</dbReference>
<dbReference type="KEGG" id="lpav:PLANPX_5733"/>
<gene>
    <name evidence="1" type="ORF">PLANPX_5733</name>
</gene>
<name>A0A5K7XLE1_9BACT</name>
<evidence type="ECO:0000313" key="1">
    <source>
        <dbReference type="EMBL" id="BBO36121.1"/>
    </source>
</evidence>
<dbReference type="InterPro" id="IPR028965">
    <property type="entry name" value="Imm7"/>
</dbReference>
<proteinExistence type="predicted"/>
<evidence type="ECO:0000313" key="2">
    <source>
        <dbReference type="Proteomes" id="UP000326837"/>
    </source>
</evidence>
<dbReference type="Pfam" id="PF15585">
    <property type="entry name" value="Imm7"/>
    <property type="match status" value="1"/>
</dbReference>
<keyword evidence="2" id="KW-1185">Reference proteome</keyword>
<accession>A0A5K7XLE1</accession>
<reference evidence="2" key="1">
    <citation type="submission" date="2019-10" db="EMBL/GenBank/DDBJ databases">
        <title>Lacipirellula parvula gen. nov., sp. nov., representing a lineage of planctomycetes widespread in freshwater anoxic habitats, and description of the family Lacipirellulaceae.</title>
        <authorList>
            <person name="Dedysh S.N."/>
            <person name="Kulichevskaya I.S."/>
            <person name="Beletsky A.V."/>
            <person name="Rakitin A.L."/>
            <person name="Mardanov A.V."/>
            <person name="Ivanova A.A."/>
            <person name="Saltykova V.X."/>
            <person name="Rijpstra W.I.C."/>
            <person name="Sinninghe Damste J.S."/>
            <person name="Ravin N.V."/>
        </authorList>
    </citation>
    <scope>NUCLEOTIDE SEQUENCE [LARGE SCALE GENOMIC DNA]</scope>
    <source>
        <strain evidence="2">PX69</strain>
    </source>
</reference>
<dbReference type="EMBL" id="AP021861">
    <property type="protein sequence ID" value="BBO36121.1"/>
    <property type="molecule type" value="Genomic_DNA"/>
</dbReference>
<organism evidence="1 2">
    <name type="scientific">Lacipirellula parvula</name>
    <dbReference type="NCBI Taxonomy" id="2650471"/>
    <lineage>
        <taxon>Bacteria</taxon>
        <taxon>Pseudomonadati</taxon>
        <taxon>Planctomycetota</taxon>
        <taxon>Planctomycetia</taxon>
        <taxon>Pirellulales</taxon>
        <taxon>Lacipirellulaceae</taxon>
        <taxon>Lacipirellula</taxon>
    </lineage>
</organism>
<sequence>MLFAVGWAVVRSSREPFATLNFDSMGAEEWSQAFNVIDDACDRADLELFDRFEAFMAECDDGMLSWSFQRALNNVRGVLTFASSRNHRGKSPTSLRIMEWLAVNGTGSYGLLYLHDDEDDGVSKRYGRGGVDRTNEFRVWRLASGQLMEFDDPFLSPIVPLINPSDFA</sequence>
<dbReference type="AlphaFoldDB" id="A0A5K7XLE1"/>
<protein>
    <submittedName>
        <fullName evidence="1">Uncharacterized protein</fullName>
    </submittedName>
</protein>